<dbReference type="RefSeq" id="WP_378254090.1">
    <property type="nucleotide sequence ID" value="NZ_JBHSIT010000003.1"/>
</dbReference>
<feature type="compositionally biased region" description="Low complexity" evidence="1">
    <location>
        <begin position="19"/>
        <end position="31"/>
    </location>
</feature>
<accession>A0ABV9TYM7</accession>
<gene>
    <name evidence="2" type="ORF">ACFPCY_11320</name>
</gene>
<feature type="region of interest" description="Disordered" evidence="1">
    <location>
        <begin position="1"/>
        <end position="31"/>
    </location>
</feature>
<proteinExistence type="predicted"/>
<organism evidence="2 3">
    <name type="scientific">Actinomadura gamaensis</name>
    <dbReference type="NCBI Taxonomy" id="1763541"/>
    <lineage>
        <taxon>Bacteria</taxon>
        <taxon>Bacillati</taxon>
        <taxon>Actinomycetota</taxon>
        <taxon>Actinomycetes</taxon>
        <taxon>Streptosporangiales</taxon>
        <taxon>Thermomonosporaceae</taxon>
        <taxon>Actinomadura</taxon>
    </lineage>
</organism>
<name>A0ABV9TYM7_9ACTN</name>
<protein>
    <recommendedName>
        <fullName evidence="4">Cell division protein FtsL</fullName>
    </recommendedName>
</protein>
<comment type="caution">
    <text evidence="2">The sequence shown here is derived from an EMBL/GenBank/DDBJ whole genome shotgun (WGS) entry which is preliminary data.</text>
</comment>
<dbReference type="EMBL" id="JBHSIT010000003">
    <property type="protein sequence ID" value="MFC4907912.1"/>
    <property type="molecule type" value="Genomic_DNA"/>
</dbReference>
<evidence type="ECO:0000313" key="3">
    <source>
        <dbReference type="Proteomes" id="UP001595872"/>
    </source>
</evidence>
<dbReference type="Proteomes" id="UP001595872">
    <property type="component" value="Unassembled WGS sequence"/>
</dbReference>
<sequence>MATRRKAAVGGRAGKSRDVAQGAARRAGRVVRQSAPPRAPFVLLIVGLLGGALASLLLLNTVLAEDAFTLSRLQQNNKLLDQQRQQMQGDIAREESPASLDEKARELGMKPPTQPAWISPDGTVTGTRGFRPVPNAAAATAGAVGVLGVPGAIIPGEGVPSASGTGAGGRGTP</sequence>
<reference evidence="3" key="1">
    <citation type="journal article" date="2019" name="Int. J. Syst. Evol. Microbiol.">
        <title>The Global Catalogue of Microorganisms (GCM) 10K type strain sequencing project: providing services to taxonomists for standard genome sequencing and annotation.</title>
        <authorList>
            <consortium name="The Broad Institute Genomics Platform"/>
            <consortium name="The Broad Institute Genome Sequencing Center for Infectious Disease"/>
            <person name="Wu L."/>
            <person name="Ma J."/>
        </authorList>
    </citation>
    <scope>NUCLEOTIDE SEQUENCE [LARGE SCALE GENOMIC DNA]</scope>
    <source>
        <strain evidence="3">KLKA75</strain>
    </source>
</reference>
<evidence type="ECO:0008006" key="4">
    <source>
        <dbReference type="Google" id="ProtNLM"/>
    </source>
</evidence>
<keyword evidence="3" id="KW-1185">Reference proteome</keyword>
<evidence type="ECO:0000313" key="2">
    <source>
        <dbReference type="EMBL" id="MFC4907912.1"/>
    </source>
</evidence>
<evidence type="ECO:0000256" key="1">
    <source>
        <dbReference type="SAM" id="MobiDB-lite"/>
    </source>
</evidence>